<evidence type="ECO:0000313" key="3">
    <source>
        <dbReference type="EMBL" id="KAF2683924.1"/>
    </source>
</evidence>
<evidence type="ECO:0000256" key="1">
    <source>
        <dbReference type="SAM" id="MobiDB-lite"/>
    </source>
</evidence>
<feature type="chain" id="PRO_5026342194" evidence="2">
    <location>
        <begin position="17"/>
        <end position="514"/>
    </location>
</feature>
<feature type="region of interest" description="Disordered" evidence="1">
    <location>
        <begin position="114"/>
        <end position="138"/>
    </location>
</feature>
<dbReference type="Proteomes" id="UP000799291">
    <property type="component" value="Unassembled WGS sequence"/>
</dbReference>
<feature type="compositionally biased region" description="Basic and acidic residues" evidence="1">
    <location>
        <begin position="114"/>
        <end position="126"/>
    </location>
</feature>
<dbReference type="AlphaFoldDB" id="A0A6G1J095"/>
<reference evidence="3" key="1">
    <citation type="journal article" date="2020" name="Stud. Mycol.">
        <title>101 Dothideomycetes genomes: a test case for predicting lifestyles and emergence of pathogens.</title>
        <authorList>
            <person name="Haridas S."/>
            <person name="Albert R."/>
            <person name="Binder M."/>
            <person name="Bloem J."/>
            <person name="Labutti K."/>
            <person name="Salamov A."/>
            <person name="Andreopoulos B."/>
            <person name="Baker S."/>
            <person name="Barry K."/>
            <person name="Bills G."/>
            <person name="Bluhm B."/>
            <person name="Cannon C."/>
            <person name="Castanera R."/>
            <person name="Culley D."/>
            <person name="Daum C."/>
            <person name="Ezra D."/>
            <person name="Gonzalez J."/>
            <person name="Henrissat B."/>
            <person name="Kuo A."/>
            <person name="Liang C."/>
            <person name="Lipzen A."/>
            <person name="Lutzoni F."/>
            <person name="Magnuson J."/>
            <person name="Mondo S."/>
            <person name="Nolan M."/>
            <person name="Ohm R."/>
            <person name="Pangilinan J."/>
            <person name="Park H.-J."/>
            <person name="Ramirez L."/>
            <person name="Alfaro M."/>
            <person name="Sun H."/>
            <person name="Tritt A."/>
            <person name="Yoshinaga Y."/>
            <person name="Zwiers L.-H."/>
            <person name="Turgeon B."/>
            <person name="Goodwin S."/>
            <person name="Spatafora J."/>
            <person name="Crous P."/>
            <person name="Grigoriev I."/>
        </authorList>
    </citation>
    <scope>NUCLEOTIDE SEQUENCE</scope>
    <source>
        <strain evidence="3">CBS 122367</strain>
    </source>
</reference>
<evidence type="ECO:0000256" key="2">
    <source>
        <dbReference type="SAM" id="SignalP"/>
    </source>
</evidence>
<sequence length="514" mass="57590">MRYTTITLSLAALVLGAPTSNPAALMIQRFAEIPECTMTPGQTCAGAPRQDVIVQYAKDQTQESKDLFLSAAKGAGSEVHEVMNNFGFTGFIPEAVVSLMKAYGETVGVKVHDNGRTGHTERRGAYAKDSSQPPTLSSRRRRWATLLRAQHYQPVISEVLQQELPKYAGGTLALPSSLSSIMRECMLILASAPLVFAAAVDGTLAQRFLSDESLQREYAVMQERAHIQPSIYIHLLADAHGVAPTADQYLVVRERVLDYLGPTAGEQDHELAWMIDNITAPAVARSASDAGYRKYLWISRRSPHRDATLHRFCSGILQRWTEHAPSDRTIPLEFAPSECGYSINSHIRFAQHRNRKSSNYVMNLTEDICSHMHVSGQFTQLFRMHQFIICLIFRPQQAAIAEIFCSGLLQVWIEDGGGLNAYPAGRSVASASRLSQREWAAHGQWVLENTRLKANLKVQKDRLRRDVEGLDAEQDERWREAMESENENDGDDVNDLDYVPEEELEQQFGQLRMD</sequence>
<dbReference type="EMBL" id="MU005582">
    <property type="protein sequence ID" value="KAF2683924.1"/>
    <property type="molecule type" value="Genomic_DNA"/>
</dbReference>
<feature type="compositionally biased region" description="Acidic residues" evidence="1">
    <location>
        <begin position="483"/>
        <end position="498"/>
    </location>
</feature>
<protein>
    <submittedName>
        <fullName evidence="3">Uncharacterized protein</fullName>
    </submittedName>
</protein>
<gene>
    <name evidence="3" type="ORF">K458DRAFT_389146</name>
</gene>
<name>A0A6G1J095_9PLEO</name>
<proteinExistence type="predicted"/>
<accession>A0A6G1J095</accession>
<keyword evidence="2" id="KW-0732">Signal</keyword>
<dbReference type="OrthoDB" id="3440338at2759"/>
<organism evidence="3 4">
    <name type="scientific">Lentithecium fluviatile CBS 122367</name>
    <dbReference type="NCBI Taxonomy" id="1168545"/>
    <lineage>
        <taxon>Eukaryota</taxon>
        <taxon>Fungi</taxon>
        <taxon>Dikarya</taxon>
        <taxon>Ascomycota</taxon>
        <taxon>Pezizomycotina</taxon>
        <taxon>Dothideomycetes</taxon>
        <taxon>Pleosporomycetidae</taxon>
        <taxon>Pleosporales</taxon>
        <taxon>Massarineae</taxon>
        <taxon>Lentitheciaceae</taxon>
        <taxon>Lentithecium</taxon>
    </lineage>
</organism>
<feature type="region of interest" description="Disordered" evidence="1">
    <location>
        <begin position="474"/>
        <end position="498"/>
    </location>
</feature>
<feature type="signal peptide" evidence="2">
    <location>
        <begin position="1"/>
        <end position="16"/>
    </location>
</feature>
<keyword evidence="4" id="KW-1185">Reference proteome</keyword>
<evidence type="ECO:0000313" key="4">
    <source>
        <dbReference type="Proteomes" id="UP000799291"/>
    </source>
</evidence>